<dbReference type="InterPro" id="IPR027417">
    <property type="entry name" value="P-loop_NTPase"/>
</dbReference>
<evidence type="ECO:0000313" key="5">
    <source>
        <dbReference type="EMBL" id="QCQ76765.1"/>
    </source>
</evidence>
<feature type="domain" description="AAA" evidence="1">
    <location>
        <begin position="12"/>
        <end position="196"/>
    </location>
</feature>
<dbReference type="Proteomes" id="UP000027075">
    <property type="component" value="Plasmid HMPLAS1"/>
</dbReference>
<dbReference type="PANTHER" id="PTHR13696:SF99">
    <property type="entry name" value="COBYRINIC ACID AC-DIAMIDE SYNTHASE"/>
    <property type="match status" value="1"/>
</dbReference>
<evidence type="ECO:0000313" key="3">
    <source>
        <dbReference type="EMBL" id="AHZ24359.1"/>
    </source>
</evidence>
<dbReference type="Pfam" id="PF13614">
    <property type="entry name" value="AAA_31"/>
    <property type="match status" value="1"/>
</dbReference>
<proteinExistence type="predicted"/>
<dbReference type="PATRIC" id="fig|523841.21.peg.3469"/>
<dbReference type="Proteomes" id="UP000299011">
    <property type="component" value="Plasmid pHME505"/>
</dbReference>
<dbReference type="Proteomes" id="UP000006469">
    <property type="component" value="Plasmid pHM500"/>
</dbReference>
<evidence type="ECO:0000313" key="2">
    <source>
        <dbReference type="EMBL" id="AFK21595.1"/>
    </source>
</evidence>
<keyword evidence="2" id="KW-0614">Plasmid</keyword>
<evidence type="ECO:0000313" key="7">
    <source>
        <dbReference type="Proteomes" id="UP000011603"/>
    </source>
</evidence>
<dbReference type="SUPFAM" id="SSF52540">
    <property type="entry name" value="P-loop containing nucleoside triphosphate hydrolases"/>
    <property type="match status" value="1"/>
</dbReference>
<evidence type="ECO:0000313" key="9">
    <source>
        <dbReference type="Proteomes" id="UP000299011"/>
    </source>
</evidence>
<gene>
    <name evidence="2" type="primary">parA1</name>
    <name evidence="2" type="ordered locus">HFX_6479</name>
    <name evidence="3" type="ORF">BM92_15655</name>
    <name evidence="4" type="ORF">C439_17268</name>
    <name evidence="5" type="ORF">E6P09_15595</name>
</gene>
<evidence type="ECO:0000259" key="1">
    <source>
        <dbReference type="Pfam" id="PF13614"/>
    </source>
</evidence>
<dbReference type="GeneID" id="40157870"/>
<reference evidence="3 8" key="4">
    <citation type="submission" date="2014-04" db="EMBL/GenBank/DDBJ databases">
        <title>Transcriptional profiles of Haloferax mediterranei on the basis of nitrogen availability.</title>
        <authorList>
            <person name="Bautista V."/>
        </authorList>
    </citation>
    <scope>NUCLEOTIDE SEQUENCE [LARGE SCALE GENOMIC DNA]</scope>
    <source>
        <strain evidence="3">ATCC 33500</strain>
        <strain evidence="8">ATCC 33500 / DSM 1411 / JCM 8866 / NBRC 14739 / NCIMB 2177 / R-4</strain>
        <plasmid evidence="3">HMPLAS1</plasmid>
        <plasmid evidence="8">Plasmid HMPLAS1</plasmid>
    </source>
</reference>
<geneLocation type="plasmid" evidence="2 6">
    <name>pHM500</name>
</geneLocation>
<keyword evidence="7" id="KW-1185">Reference proteome</keyword>
<geneLocation type="plasmid" evidence="3 8">
    <name>HMPLAS1</name>
</geneLocation>
<dbReference type="EMBL" id="CP001871">
    <property type="protein sequence ID" value="AFK21595.1"/>
    <property type="molecule type" value="Genomic_DNA"/>
</dbReference>
<dbReference type="CDD" id="cd02042">
    <property type="entry name" value="ParAB_family"/>
    <property type="match status" value="1"/>
</dbReference>
<geneLocation type="plasmid" evidence="5 9">
    <name>pHME505</name>
</geneLocation>
<dbReference type="Proteomes" id="UP000011603">
    <property type="component" value="Unassembled WGS sequence"/>
</dbReference>
<dbReference type="Gene3D" id="3.40.50.300">
    <property type="entry name" value="P-loop containing nucleotide triphosphate hydrolases"/>
    <property type="match status" value="1"/>
</dbReference>
<reference evidence="2" key="5">
    <citation type="submission" date="2014-05" db="EMBL/GenBank/DDBJ databases">
        <authorList>
            <person name="Wang L."/>
            <person name="Yang H."/>
            <person name="Xiang H."/>
        </authorList>
    </citation>
    <scope>NUCLEOTIDE SEQUENCE</scope>
    <source>
        <strain evidence="2">CGMCC 1.2087</strain>
        <plasmid evidence="2">pHM500</plasmid>
    </source>
</reference>
<reference evidence="4 7" key="3">
    <citation type="journal article" date="2014" name="PLoS Genet.">
        <title>Phylogenetically driven sequencing of extremely halophilic archaea reveals strategies for static and dynamic osmo-response.</title>
        <authorList>
            <person name="Becker E.A."/>
            <person name="Seitzer P.M."/>
            <person name="Tritt A."/>
            <person name="Larsen D."/>
            <person name="Krusor M."/>
            <person name="Yao A.I."/>
            <person name="Wu D."/>
            <person name="Madern D."/>
            <person name="Eisen J.A."/>
            <person name="Darling A.E."/>
            <person name="Facciotti M.T."/>
        </authorList>
    </citation>
    <scope>NUCLEOTIDE SEQUENCE [LARGE SCALE GENOMIC DNA]</scope>
    <source>
        <strain evidence="4">ATCC 33500</strain>
        <strain evidence="7">ATCC 33500 / DSM 1411 / JCM 8866 / NBRC 14739 / NCIMB 2177 / R-4</strain>
    </source>
</reference>
<organism evidence="2 6">
    <name type="scientific">Haloferax mediterranei (strain ATCC 33500 / DSM 1411 / JCM 8866 / NBRC 14739 / NCIMB 2177 / R-4)</name>
    <name type="common">Halobacterium mediterranei</name>
    <dbReference type="NCBI Taxonomy" id="523841"/>
    <lineage>
        <taxon>Archaea</taxon>
        <taxon>Methanobacteriati</taxon>
        <taxon>Methanobacteriota</taxon>
        <taxon>Stenosarchaea group</taxon>
        <taxon>Halobacteria</taxon>
        <taxon>Halobacteriales</taxon>
        <taxon>Haloferacaceae</taxon>
        <taxon>Haloferax</taxon>
    </lineage>
</organism>
<evidence type="ECO:0000313" key="6">
    <source>
        <dbReference type="Proteomes" id="UP000006469"/>
    </source>
</evidence>
<evidence type="ECO:0000313" key="4">
    <source>
        <dbReference type="EMBL" id="ELZ97094.1"/>
    </source>
</evidence>
<reference evidence="2" key="1">
    <citation type="journal article" date="2012" name="Appl. Environ. Microbiol.">
        <title>Identification of the haloarchaeal phasin (PhaP) that functions in polyhydroxyalkanoate accumulation and granule formation in Haloferax mediterranei.</title>
        <authorList>
            <person name="Cai S."/>
            <person name="Cai L."/>
            <person name="Liu H."/>
            <person name="Liu X."/>
            <person name="Han J."/>
            <person name="Zhou J."/>
            <person name="Xiang H."/>
        </authorList>
    </citation>
    <scope>NUCLEOTIDE SEQUENCE</scope>
    <source>
        <strain evidence="2">CGMCC 1.2087</strain>
    </source>
</reference>
<dbReference type="EMBL" id="CP007554">
    <property type="protein sequence ID" value="AHZ24359.1"/>
    <property type="molecule type" value="Genomic_DNA"/>
</dbReference>
<dbReference type="HOGENOM" id="CLU_037612_1_4_2"/>
<evidence type="ECO:0000313" key="8">
    <source>
        <dbReference type="Proteomes" id="UP000027075"/>
    </source>
</evidence>
<dbReference type="EMBL" id="AOLO01000015">
    <property type="protein sequence ID" value="ELZ97094.1"/>
    <property type="molecule type" value="Genomic_DNA"/>
</dbReference>
<accession>I3RBI5</accession>
<dbReference type="RefSeq" id="WP_004060648.1">
    <property type="nucleotide sequence ID" value="NC_017944.1"/>
</dbReference>
<dbReference type="OrthoDB" id="322322at2157"/>
<reference evidence="5 9" key="6">
    <citation type="submission" date="2019-04" db="EMBL/GenBank/DDBJ databases">
        <title>Methylomes of two halophilic Archaea, Haloarcula marismortui and Haloferax mediterranei.</title>
        <authorList>
            <person name="DasSarma S."/>
            <person name="DasSarma P."/>
            <person name="DasSarma S."/>
            <person name="Fomenkov A."/>
            <person name="Vincze T."/>
            <person name="Anton B.P."/>
            <person name="Roberts R.J."/>
        </authorList>
    </citation>
    <scope>NUCLEOTIDE SEQUENCE [LARGE SCALE GENOMIC DNA]</scope>
    <source>
        <strain evidence="5">ATCC 33500</strain>
        <strain evidence="9">ATCC 33500 / DSM 1411 / JCM 8866 / NBRC 14739 / NCIMB 2177 / R-4</strain>
        <plasmid evidence="5 9">pHME505</plasmid>
    </source>
</reference>
<reference evidence="2 6" key="2">
    <citation type="journal article" date="2012" name="J. Bacteriol.">
        <title>Complete genome sequence of the metabolically versatile halophilic archaeon Haloferax mediterranei, a poly(3-hydroxybutyrate-co-3-hydroxyvalerate) producer.</title>
        <authorList>
            <person name="Han J."/>
            <person name="Zhang F."/>
            <person name="Hou J."/>
            <person name="Liu X."/>
            <person name="Li M."/>
            <person name="Liu H."/>
            <person name="Cai L."/>
            <person name="Zhang B."/>
            <person name="Chen Y."/>
            <person name="Zhou J."/>
            <person name="Hu S."/>
            <person name="Xiang H."/>
        </authorList>
    </citation>
    <scope>NUCLEOTIDE SEQUENCE [LARGE SCALE GENOMIC DNA]</scope>
    <source>
        <strain evidence="6">ATCC 33500 / DSM 1411 / JCM 8866 / NBRC 14739 / NCIMB 2177 / R-4</strain>
        <strain evidence="2">CGMCC 1.2087</strain>
        <plasmid evidence="6">pHM500</plasmid>
    </source>
</reference>
<dbReference type="EMBL" id="CP039140">
    <property type="protein sequence ID" value="QCQ76765.1"/>
    <property type="molecule type" value="Genomic_DNA"/>
</dbReference>
<dbReference type="AlphaFoldDB" id="I3RBI5"/>
<protein>
    <submittedName>
        <fullName evidence="2 3">Chromosome partitioning protein</fullName>
    </submittedName>
    <submittedName>
        <fullName evidence="5">ParA family protein</fullName>
    </submittedName>
</protein>
<name>I3RBI5_HALMT</name>
<sequence length="281" mass="30640">MPYENGLITAATYVEKGGVGKTTTAAHVAVAAHTDHNLDTLLIDLAGTQNDLATQFGLDDEIQDLDAPISAVFGSDWDFIRSNIPDVVDRMVFETDEGPDLIPADPGLGGADNNLANIDVEERYEFLRTFIEEDLGDRYDFVLMDLPGKEDNISLNGLFAAENVVAPLKPGAFEENQLRKLETTLSEINEDLAVNLHLALVFATMVDGRISLHDNFVEDLAAEHPELVGEPIPATAGIGNSQDAGHTLFSFDEDERLNSASRALASYRENTTRLLDNITPR</sequence>
<dbReference type="InterPro" id="IPR050678">
    <property type="entry name" value="DNA_Partitioning_ATPase"/>
</dbReference>
<dbReference type="PANTHER" id="PTHR13696">
    <property type="entry name" value="P-LOOP CONTAINING NUCLEOSIDE TRIPHOSPHATE HYDROLASE"/>
    <property type="match status" value="1"/>
</dbReference>
<dbReference type="InterPro" id="IPR025669">
    <property type="entry name" value="AAA_dom"/>
</dbReference>
<dbReference type="KEGG" id="hme:HFX_6479"/>